<dbReference type="PROSITE" id="PS50125">
    <property type="entry name" value="GUANYLATE_CYCLASE_2"/>
    <property type="match status" value="1"/>
</dbReference>
<evidence type="ECO:0000259" key="1">
    <source>
        <dbReference type="PROSITE" id="PS50125"/>
    </source>
</evidence>
<dbReference type="Gene3D" id="3.30.70.1230">
    <property type="entry name" value="Nucleotide cyclase"/>
    <property type="match status" value="2"/>
</dbReference>
<protein>
    <recommendedName>
        <fullName evidence="1">Guanylate cyclase domain-containing protein</fullName>
    </recommendedName>
</protein>
<evidence type="ECO:0000313" key="3">
    <source>
        <dbReference type="Proteomes" id="UP000446719"/>
    </source>
</evidence>
<dbReference type="SUPFAM" id="SSF55073">
    <property type="entry name" value="Nucleotide cyclase"/>
    <property type="match status" value="2"/>
</dbReference>
<dbReference type="GO" id="GO:0035556">
    <property type="term" value="P:intracellular signal transduction"/>
    <property type="evidence" value="ECO:0007669"/>
    <property type="project" value="InterPro"/>
</dbReference>
<comment type="caution">
    <text evidence="2">The sequence shown here is derived from an EMBL/GenBank/DDBJ whole genome shotgun (WGS) entry which is preliminary data.</text>
</comment>
<gene>
    <name evidence="2" type="ORF">GT565_07875</name>
</gene>
<organism evidence="2 3">
    <name type="scientific">Dorea longicatena</name>
    <dbReference type="NCBI Taxonomy" id="88431"/>
    <lineage>
        <taxon>Bacteria</taxon>
        <taxon>Bacillati</taxon>
        <taxon>Bacillota</taxon>
        <taxon>Clostridia</taxon>
        <taxon>Lachnospirales</taxon>
        <taxon>Lachnospiraceae</taxon>
        <taxon>Dorea</taxon>
    </lineage>
</organism>
<dbReference type="AlphaFoldDB" id="A0A845KMB3"/>
<dbReference type="GO" id="GO:0004016">
    <property type="term" value="F:adenylate cyclase activity"/>
    <property type="evidence" value="ECO:0007669"/>
    <property type="project" value="UniProtKB-ARBA"/>
</dbReference>
<feature type="domain" description="Guanylate cyclase" evidence="1">
    <location>
        <begin position="246"/>
        <end position="369"/>
    </location>
</feature>
<name>A0A845KMB3_9FIRM</name>
<accession>A0A845KMB3</accession>
<proteinExistence type="predicted"/>
<evidence type="ECO:0000313" key="2">
    <source>
        <dbReference type="EMBL" id="MZK18027.1"/>
    </source>
</evidence>
<dbReference type="Proteomes" id="UP000446719">
    <property type="component" value="Unassembled WGS sequence"/>
</dbReference>
<dbReference type="GO" id="GO:0009190">
    <property type="term" value="P:cyclic nucleotide biosynthetic process"/>
    <property type="evidence" value="ECO:0007669"/>
    <property type="project" value="InterPro"/>
</dbReference>
<reference evidence="2 3" key="1">
    <citation type="journal article" date="2019" name="Nat. Med.">
        <title>A library of human gut bacterial isolates paired with longitudinal multiomics data enables mechanistic microbiome research.</title>
        <authorList>
            <person name="Poyet M."/>
            <person name="Groussin M."/>
            <person name="Gibbons S.M."/>
            <person name="Avila-Pacheco J."/>
            <person name="Jiang X."/>
            <person name="Kearney S.M."/>
            <person name="Perrotta A.R."/>
            <person name="Berdy B."/>
            <person name="Zhao S."/>
            <person name="Lieberman T.D."/>
            <person name="Swanson P.K."/>
            <person name="Smith M."/>
            <person name="Roesemann S."/>
            <person name="Alexander J.E."/>
            <person name="Rich S.A."/>
            <person name="Livny J."/>
            <person name="Vlamakis H."/>
            <person name="Clish C."/>
            <person name="Bullock K."/>
            <person name="Deik A."/>
            <person name="Scott J."/>
            <person name="Pierce K.A."/>
            <person name="Xavier R.J."/>
            <person name="Alm E.J."/>
        </authorList>
    </citation>
    <scope>NUCLEOTIDE SEQUENCE [LARGE SCALE GENOMIC DNA]</scope>
    <source>
        <strain evidence="2 3">BIOML-A7</strain>
    </source>
</reference>
<sequence length="439" mass="50033">MQKFEGIHFYVNVANFNEVVIDEESKNGKVNHSIHALDTFFSGIESFGKKKFPEKYVIEKITGARLHMYVVDDVNEAYEIVEEVVKFAGDLSRYLNSDIAKYKTLLDFKIQVGACFGSFYNYEFKRQNADEETTIGYAANYAAKLQGLCNIGNIAISSNIFDTLNEEKKNKYVKHSSVKVQKYGEDCYYEMPISKLTGSIDYSESLRASKEYANKVNLTDMTFRKPIKSVAFEELSKKECKEIEGIPLFADVRGFTSQFDNDDTNLEEMAVKTQNILTTMYDLVTVNHGIHVQFQGDREFALFHNYAGYECLSDAVKAGLKMIDAVQTYGVSIGVGESFGKMFATRIGARGEKDYLLIGTTVIEADRNEDENAKANQLVISNDVYLMLKKDKPKWADIFIKQNGYYYTTTGYNKLMNIISQEQLNINNRNNNYNGAWRE</sequence>
<dbReference type="EMBL" id="WWSB01000008">
    <property type="protein sequence ID" value="MZK18027.1"/>
    <property type="molecule type" value="Genomic_DNA"/>
</dbReference>
<dbReference type="RefSeq" id="WP_161159150.1">
    <property type="nucleotide sequence ID" value="NZ_WWSB01000008.1"/>
</dbReference>
<dbReference type="Pfam" id="PF00211">
    <property type="entry name" value="Guanylate_cyc"/>
    <property type="match status" value="1"/>
</dbReference>
<dbReference type="InterPro" id="IPR029787">
    <property type="entry name" value="Nucleotide_cyclase"/>
</dbReference>
<dbReference type="InterPro" id="IPR001054">
    <property type="entry name" value="A/G_cyclase"/>
</dbReference>